<evidence type="ECO:0000256" key="5">
    <source>
        <dbReference type="ARBA" id="ARBA00023244"/>
    </source>
</evidence>
<dbReference type="SUPFAM" id="SSF51735">
    <property type="entry name" value="NAD(P)-binding Rossmann-fold domains"/>
    <property type="match status" value="1"/>
</dbReference>
<dbReference type="RefSeq" id="WP_079589898.1">
    <property type="nucleotide sequence ID" value="NZ_FUYN01000004.1"/>
</dbReference>
<dbReference type="InterPro" id="IPR006367">
    <property type="entry name" value="Sirohaem_synthase_N"/>
</dbReference>
<evidence type="ECO:0000313" key="8">
    <source>
        <dbReference type="Proteomes" id="UP000243406"/>
    </source>
</evidence>
<keyword evidence="4" id="KW-0520">NAD</keyword>
<comment type="pathway">
    <text evidence="1">Porphyrin-containing compound metabolism; siroheme biosynthesis; sirohydrochlorin from precorrin-2: step 1/1.</text>
</comment>
<dbReference type="UniPathway" id="UPA00262">
    <property type="reaction ID" value="UER00222"/>
</dbReference>
<sequence>MDKKNYYPVMLNLTTKSALIIGLGAVGLRKLKGLVDKSANIYVISKEIKLETKEQVNRLKTQSNTSIMLIEEALDLNKHYEYLENSDIIFICTDNILLNQEIETYAKSNKIWHLRCDDATHSDFINPITIQKQELLLAISTSGASPIYCQYLKSEIEKVLETLDIDKLKLLDLARKKIKSQNDYETKAKLLEKLVHMSKEELEDIIGEEIL</sequence>
<dbReference type="PANTHER" id="PTHR35330:SF1">
    <property type="entry name" value="SIROHEME BIOSYNTHESIS PROTEIN MET8"/>
    <property type="match status" value="1"/>
</dbReference>
<evidence type="ECO:0000256" key="3">
    <source>
        <dbReference type="ARBA" id="ARBA00023002"/>
    </source>
</evidence>
<proteinExistence type="predicted"/>
<organism evidence="7 8">
    <name type="scientific">Acetoanaerobium noterae</name>
    <dbReference type="NCBI Taxonomy" id="745369"/>
    <lineage>
        <taxon>Bacteria</taxon>
        <taxon>Bacillati</taxon>
        <taxon>Bacillota</taxon>
        <taxon>Clostridia</taxon>
        <taxon>Peptostreptococcales</taxon>
        <taxon>Filifactoraceae</taxon>
        <taxon>Acetoanaerobium</taxon>
    </lineage>
</organism>
<dbReference type="GO" id="GO:0043115">
    <property type="term" value="F:precorrin-2 dehydrogenase activity"/>
    <property type="evidence" value="ECO:0007669"/>
    <property type="project" value="UniProtKB-EC"/>
</dbReference>
<dbReference type="Pfam" id="PF13241">
    <property type="entry name" value="NAD_binding_7"/>
    <property type="match status" value="1"/>
</dbReference>
<dbReference type="Gene3D" id="3.30.160.110">
    <property type="entry name" value="Siroheme synthase, domain 2"/>
    <property type="match status" value="1"/>
</dbReference>
<evidence type="ECO:0000256" key="6">
    <source>
        <dbReference type="ARBA" id="ARBA00047561"/>
    </source>
</evidence>
<dbReference type="OrthoDB" id="9773765at2"/>
<dbReference type="InterPro" id="IPR036291">
    <property type="entry name" value="NAD(P)-bd_dom_sf"/>
</dbReference>
<keyword evidence="3" id="KW-0560">Oxidoreductase</keyword>
<dbReference type="Gene3D" id="3.40.50.720">
    <property type="entry name" value="NAD(P)-binding Rossmann-like Domain"/>
    <property type="match status" value="1"/>
</dbReference>
<dbReference type="SUPFAM" id="SSF75615">
    <property type="entry name" value="Siroheme synthase middle domains-like"/>
    <property type="match status" value="1"/>
</dbReference>
<gene>
    <name evidence="7" type="ORF">SAMN02745120_2100</name>
</gene>
<evidence type="ECO:0000256" key="4">
    <source>
        <dbReference type="ARBA" id="ARBA00023027"/>
    </source>
</evidence>
<evidence type="ECO:0000256" key="1">
    <source>
        <dbReference type="ARBA" id="ARBA00005010"/>
    </source>
</evidence>
<dbReference type="PANTHER" id="PTHR35330">
    <property type="entry name" value="SIROHEME BIOSYNTHESIS PROTEIN MET8"/>
    <property type="match status" value="1"/>
</dbReference>
<dbReference type="GO" id="GO:0004325">
    <property type="term" value="F:ferrochelatase activity"/>
    <property type="evidence" value="ECO:0007669"/>
    <property type="project" value="InterPro"/>
</dbReference>
<name>A0A1T5C8P7_9FIRM</name>
<keyword evidence="5" id="KW-0627">Porphyrin biosynthesis</keyword>
<dbReference type="NCBIfam" id="TIGR01470">
    <property type="entry name" value="cysG_Nterm"/>
    <property type="match status" value="1"/>
</dbReference>
<dbReference type="AlphaFoldDB" id="A0A1T5C8P7"/>
<reference evidence="8" key="1">
    <citation type="submission" date="2017-02" db="EMBL/GenBank/DDBJ databases">
        <authorList>
            <person name="Varghese N."/>
            <person name="Submissions S."/>
        </authorList>
    </citation>
    <scope>NUCLEOTIDE SEQUENCE [LARGE SCALE GENOMIC DNA]</scope>
    <source>
        <strain evidence="8">ATCC 35199</strain>
    </source>
</reference>
<evidence type="ECO:0000256" key="2">
    <source>
        <dbReference type="ARBA" id="ARBA00012400"/>
    </source>
</evidence>
<dbReference type="InterPro" id="IPR028161">
    <property type="entry name" value="Met8-like"/>
</dbReference>
<keyword evidence="8" id="KW-1185">Reference proteome</keyword>
<protein>
    <recommendedName>
        <fullName evidence="2">precorrin-2 dehydrogenase</fullName>
        <ecNumber evidence="2">1.3.1.76</ecNumber>
    </recommendedName>
</protein>
<evidence type="ECO:0000313" key="7">
    <source>
        <dbReference type="EMBL" id="SKB55797.1"/>
    </source>
</evidence>
<dbReference type="Proteomes" id="UP000243406">
    <property type="component" value="Unassembled WGS sequence"/>
</dbReference>
<dbReference type="GO" id="GO:0019354">
    <property type="term" value="P:siroheme biosynthetic process"/>
    <property type="evidence" value="ECO:0007669"/>
    <property type="project" value="UniProtKB-UniPathway"/>
</dbReference>
<accession>A0A1T5C8P7</accession>
<dbReference type="EMBL" id="FUYN01000004">
    <property type="protein sequence ID" value="SKB55797.1"/>
    <property type="molecule type" value="Genomic_DNA"/>
</dbReference>
<comment type="catalytic activity">
    <reaction evidence="6">
        <text>precorrin-2 + NAD(+) = sirohydrochlorin + NADH + 2 H(+)</text>
        <dbReference type="Rhea" id="RHEA:15613"/>
        <dbReference type="ChEBI" id="CHEBI:15378"/>
        <dbReference type="ChEBI" id="CHEBI:57540"/>
        <dbReference type="ChEBI" id="CHEBI:57945"/>
        <dbReference type="ChEBI" id="CHEBI:58351"/>
        <dbReference type="ChEBI" id="CHEBI:58827"/>
        <dbReference type="EC" id="1.3.1.76"/>
    </reaction>
</comment>
<dbReference type="EC" id="1.3.1.76" evidence="2"/>